<keyword evidence="2" id="KW-1185">Reference proteome</keyword>
<accession>A0ACB8RJJ7</accession>
<dbReference type="Proteomes" id="UP000814033">
    <property type="component" value="Unassembled WGS sequence"/>
</dbReference>
<reference evidence="1" key="1">
    <citation type="submission" date="2021-02" db="EMBL/GenBank/DDBJ databases">
        <authorList>
            <consortium name="DOE Joint Genome Institute"/>
            <person name="Ahrendt S."/>
            <person name="Looney B.P."/>
            <person name="Miyauchi S."/>
            <person name="Morin E."/>
            <person name="Drula E."/>
            <person name="Courty P.E."/>
            <person name="Chicoki N."/>
            <person name="Fauchery L."/>
            <person name="Kohler A."/>
            <person name="Kuo A."/>
            <person name="Labutti K."/>
            <person name="Pangilinan J."/>
            <person name="Lipzen A."/>
            <person name="Riley R."/>
            <person name="Andreopoulos W."/>
            <person name="He G."/>
            <person name="Johnson J."/>
            <person name="Barry K.W."/>
            <person name="Grigoriev I.V."/>
            <person name="Nagy L."/>
            <person name="Hibbett D."/>
            <person name="Henrissat B."/>
            <person name="Matheny P.B."/>
            <person name="Labbe J."/>
            <person name="Martin F."/>
        </authorList>
    </citation>
    <scope>NUCLEOTIDE SEQUENCE</scope>
    <source>
        <strain evidence="1">FP105234-sp</strain>
    </source>
</reference>
<sequence length="124" mass="13788">MLALDDMPIQCMWLPAEVDGLVFKDCSLCARLFNRRVGLLLIRDGSDPVLHACFACSFLVCLVCLVVVAKVIVPTYFCVRRGHGSGDILPKYTFESQGTSRAIYYIIIVDIVLSGHHLIATSRR</sequence>
<organism evidence="1 2">
    <name type="scientific">Auriscalpium vulgare</name>
    <dbReference type="NCBI Taxonomy" id="40419"/>
    <lineage>
        <taxon>Eukaryota</taxon>
        <taxon>Fungi</taxon>
        <taxon>Dikarya</taxon>
        <taxon>Basidiomycota</taxon>
        <taxon>Agaricomycotina</taxon>
        <taxon>Agaricomycetes</taxon>
        <taxon>Russulales</taxon>
        <taxon>Auriscalpiaceae</taxon>
        <taxon>Auriscalpium</taxon>
    </lineage>
</organism>
<comment type="caution">
    <text evidence="1">The sequence shown here is derived from an EMBL/GenBank/DDBJ whole genome shotgun (WGS) entry which is preliminary data.</text>
</comment>
<evidence type="ECO:0000313" key="1">
    <source>
        <dbReference type="EMBL" id="KAI0043770.1"/>
    </source>
</evidence>
<protein>
    <submittedName>
        <fullName evidence="1">Uncharacterized protein</fullName>
    </submittedName>
</protein>
<dbReference type="EMBL" id="MU276005">
    <property type="protein sequence ID" value="KAI0043770.1"/>
    <property type="molecule type" value="Genomic_DNA"/>
</dbReference>
<reference evidence="1" key="2">
    <citation type="journal article" date="2022" name="New Phytol.">
        <title>Evolutionary transition to the ectomycorrhizal habit in the genomes of a hyperdiverse lineage of mushroom-forming fungi.</title>
        <authorList>
            <person name="Looney B."/>
            <person name="Miyauchi S."/>
            <person name="Morin E."/>
            <person name="Drula E."/>
            <person name="Courty P.E."/>
            <person name="Kohler A."/>
            <person name="Kuo A."/>
            <person name="LaButti K."/>
            <person name="Pangilinan J."/>
            <person name="Lipzen A."/>
            <person name="Riley R."/>
            <person name="Andreopoulos W."/>
            <person name="He G."/>
            <person name="Johnson J."/>
            <person name="Nolan M."/>
            <person name="Tritt A."/>
            <person name="Barry K.W."/>
            <person name="Grigoriev I.V."/>
            <person name="Nagy L.G."/>
            <person name="Hibbett D."/>
            <person name="Henrissat B."/>
            <person name="Matheny P.B."/>
            <person name="Labbe J."/>
            <person name="Martin F.M."/>
        </authorList>
    </citation>
    <scope>NUCLEOTIDE SEQUENCE</scope>
    <source>
        <strain evidence="1">FP105234-sp</strain>
    </source>
</reference>
<name>A0ACB8RJJ7_9AGAM</name>
<evidence type="ECO:0000313" key="2">
    <source>
        <dbReference type="Proteomes" id="UP000814033"/>
    </source>
</evidence>
<proteinExistence type="predicted"/>
<gene>
    <name evidence="1" type="ORF">FA95DRAFT_347947</name>
</gene>